<protein>
    <submittedName>
        <fullName evidence="1">Uncharacterized protein</fullName>
    </submittedName>
</protein>
<dbReference type="PANTHER" id="PTHR21575:SF12">
    <property type="entry name" value="PROTEIN HID1"/>
    <property type="match status" value="1"/>
</dbReference>
<evidence type="ECO:0000313" key="2">
    <source>
        <dbReference type="Proteomes" id="UP001189429"/>
    </source>
</evidence>
<dbReference type="PANTHER" id="PTHR21575">
    <property type="entry name" value="PROTEIN HID1"/>
    <property type="match status" value="1"/>
</dbReference>
<feature type="non-terminal residue" evidence="1">
    <location>
        <position position="286"/>
    </location>
</feature>
<dbReference type="Pfam" id="PF12722">
    <property type="entry name" value="Hid1"/>
    <property type="match status" value="1"/>
</dbReference>
<keyword evidence="2" id="KW-1185">Reference proteome</keyword>
<sequence length="286" mass="31035">APDEDPLAKRLLFAVMRALFLPGFTVHAGALSAPGFTLTPPEEDAAVAGRACTGLLVQPDAVWAPGLGAPGEVAQKNRNGAFIGPRVEVLRLLLTALCEPLYRPAAEAGGSPWLMVMGDMDAPHAATLFFSLVNVVFGYEPGRGALPYAGHLSSQQNVSMVEKAAQALMVLLDEPASAEQLSAEKDGVVAEEAERPGVYRRVLSWLSDPKDFDFIYHGFARLLNNLVDSANTMLPSSVPRIAFYQEILVLLWKFLEESEAFMEHVLRKCDSTQLVGPLCYLMHSVR</sequence>
<comment type="caution">
    <text evidence="1">The sequence shown here is derived from an EMBL/GenBank/DDBJ whole genome shotgun (WGS) entry which is preliminary data.</text>
</comment>
<gene>
    <name evidence="1" type="ORF">PCOR1329_LOCUS5763</name>
</gene>
<accession>A0ABN9PWC2</accession>
<reference evidence="1" key="1">
    <citation type="submission" date="2023-10" db="EMBL/GenBank/DDBJ databases">
        <authorList>
            <person name="Chen Y."/>
            <person name="Shah S."/>
            <person name="Dougan E. K."/>
            <person name="Thang M."/>
            <person name="Chan C."/>
        </authorList>
    </citation>
    <scope>NUCLEOTIDE SEQUENCE [LARGE SCALE GENOMIC DNA]</scope>
</reference>
<organism evidence="1 2">
    <name type="scientific">Prorocentrum cordatum</name>
    <dbReference type="NCBI Taxonomy" id="2364126"/>
    <lineage>
        <taxon>Eukaryota</taxon>
        <taxon>Sar</taxon>
        <taxon>Alveolata</taxon>
        <taxon>Dinophyceae</taxon>
        <taxon>Prorocentrales</taxon>
        <taxon>Prorocentraceae</taxon>
        <taxon>Prorocentrum</taxon>
    </lineage>
</organism>
<dbReference type="Proteomes" id="UP001189429">
    <property type="component" value="Unassembled WGS sequence"/>
</dbReference>
<dbReference type="InterPro" id="IPR026705">
    <property type="entry name" value="Hid-1/Ecm30"/>
</dbReference>
<feature type="non-terminal residue" evidence="1">
    <location>
        <position position="1"/>
    </location>
</feature>
<dbReference type="EMBL" id="CAUYUJ010001529">
    <property type="protein sequence ID" value="CAK0796368.1"/>
    <property type="molecule type" value="Genomic_DNA"/>
</dbReference>
<proteinExistence type="predicted"/>
<name>A0ABN9PWC2_9DINO</name>
<evidence type="ECO:0000313" key="1">
    <source>
        <dbReference type="EMBL" id="CAK0796368.1"/>
    </source>
</evidence>